<dbReference type="GO" id="GO:0000155">
    <property type="term" value="F:phosphorelay sensor kinase activity"/>
    <property type="evidence" value="ECO:0007669"/>
    <property type="project" value="InterPro"/>
</dbReference>
<dbReference type="EMBL" id="RBKS01000001">
    <property type="protein sequence ID" value="RKR73373.1"/>
    <property type="molecule type" value="Genomic_DNA"/>
</dbReference>
<feature type="domain" description="Signal transduction histidine kinase subgroup 3 dimerisation and phosphoacceptor" evidence="12">
    <location>
        <begin position="172"/>
        <end position="237"/>
    </location>
</feature>
<dbReference type="GO" id="GO:0005524">
    <property type="term" value="F:ATP binding"/>
    <property type="evidence" value="ECO:0007669"/>
    <property type="project" value="UniProtKB-KW"/>
</dbReference>
<evidence type="ECO:0000259" key="12">
    <source>
        <dbReference type="Pfam" id="PF07730"/>
    </source>
</evidence>
<feature type="transmembrane region" description="Helical" evidence="11">
    <location>
        <begin position="123"/>
        <end position="140"/>
    </location>
</feature>
<keyword evidence="11" id="KW-1133">Transmembrane helix</keyword>
<dbReference type="InterPro" id="IPR011712">
    <property type="entry name" value="Sig_transdc_His_kin_sub3_dim/P"/>
</dbReference>
<gene>
    <name evidence="14" type="ORF">C8E83_0465</name>
</gene>
<proteinExistence type="predicted"/>
<name>A0A495IBJ7_9MICO</name>
<dbReference type="CDD" id="cd16917">
    <property type="entry name" value="HATPase_UhpB-NarQ-NarX-like"/>
    <property type="match status" value="1"/>
</dbReference>
<evidence type="ECO:0000256" key="6">
    <source>
        <dbReference type="ARBA" id="ARBA00022777"/>
    </source>
</evidence>
<keyword evidence="11" id="KW-0472">Membrane</keyword>
<feature type="compositionally biased region" description="Gly residues" evidence="10">
    <location>
        <begin position="335"/>
        <end position="346"/>
    </location>
</feature>
<evidence type="ECO:0000256" key="7">
    <source>
        <dbReference type="ARBA" id="ARBA00022840"/>
    </source>
</evidence>
<evidence type="ECO:0000256" key="11">
    <source>
        <dbReference type="SAM" id="Phobius"/>
    </source>
</evidence>
<reference evidence="14 15" key="1">
    <citation type="submission" date="2018-10" db="EMBL/GenBank/DDBJ databases">
        <title>Sequencing the genomes of 1000 actinobacteria strains.</title>
        <authorList>
            <person name="Klenk H.-P."/>
        </authorList>
    </citation>
    <scope>NUCLEOTIDE SEQUENCE [LARGE SCALE GENOMIC DNA]</scope>
    <source>
        <strain evidence="14 15">DSM 17894</strain>
    </source>
</reference>
<evidence type="ECO:0000256" key="9">
    <source>
        <dbReference type="SAM" id="Coils"/>
    </source>
</evidence>
<dbReference type="PANTHER" id="PTHR24421">
    <property type="entry name" value="NITRATE/NITRITE SENSOR PROTEIN NARX-RELATED"/>
    <property type="match status" value="1"/>
</dbReference>
<evidence type="ECO:0000259" key="13">
    <source>
        <dbReference type="Pfam" id="PF23539"/>
    </source>
</evidence>
<feature type="transmembrane region" description="Helical" evidence="11">
    <location>
        <begin position="55"/>
        <end position="86"/>
    </location>
</feature>
<evidence type="ECO:0000256" key="8">
    <source>
        <dbReference type="ARBA" id="ARBA00023012"/>
    </source>
</evidence>
<dbReference type="Proteomes" id="UP000280008">
    <property type="component" value="Unassembled WGS sequence"/>
</dbReference>
<dbReference type="Gene3D" id="3.30.565.10">
    <property type="entry name" value="Histidine kinase-like ATPase, C-terminal domain"/>
    <property type="match status" value="1"/>
</dbReference>
<keyword evidence="7" id="KW-0067">ATP-binding</keyword>
<accession>A0A495IBJ7</accession>
<feature type="region of interest" description="Disordered" evidence="10">
    <location>
        <begin position="334"/>
        <end position="355"/>
    </location>
</feature>
<keyword evidence="15" id="KW-1185">Reference proteome</keyword>
<feature type="domain" description="DUF7134" evidence="13">
    <location>
        <begin position="12"/>
        <end position="144"/>
    </location>
</feature>
<feature type="coiled-coil region" evidence="9">
    <location>
        <begin position="140"/>
        <end position="174"/>
    </location>
</feature>
<comment type="catalytic activity">
    <reaction evidence="1">
        <text>ATP + protein L-histidine = ADP + protein N-phospho-L-histidine.</text>
        <dbReference type="EC" id="2.7.13.3"/>
    </reaction>
</comment>
<evidence type="ECO:0000313" key="14">
    <source>
        <dbReference type="EMBL" id="RKR73373.1"/>
    </source>
</evidence>
<dbReference type="GO" id="GO:0016020">
    <property type="term" value="C:membrane"/>
    <property type="evidence" value="ECO:0007669"/>
    <property type="project" value="InterPro"/>
</dbReference>
<dbReference type="InterPro" id="IPR050482">
    <property type="entry name" value="Sensor_HK_TwoCompSys"/>
</dbReference>
<evidence type="ECO:0000256" key="2">
    <source>
        <dbReference type="ARBA" id="ARBA00012438"/>
    </source>
</evidence>
<dbReference type="SUPFAM" id="SSF55874">
    <property type="entry name" value="ATPase domain of HSP90 chaperone/DNA topoisomerase II/histidine kinase"/>
    <property type="match status" value="1"/>
</dbReference>
<dbReference type="Pfam" id="PF23539">
    <property type="entry name" value="DUF7134"/>
    <property type="match status" value="1"/>
</dbReference>
<evidence type="ECO:0000256" key="5">
    <source>
        <dbReference type="ARBA" id="ARBA00022741"/>
    </source>
</evidence>
<evidence type="ECO:0000256" key="1">
    <source>
        <dbReference type="ARBA" id="ARBA00000085"/>
    </source>
</evidence>
<keyword evidence="3" id="KW-0597">Phosphoprotein</keyword>
<dbReference type="EC" id="2.7.13.3" evidence="2"/>
<protein>
    <recommendedName>
        <fullName evidence="2">histidine kinase</fullName>
        <ecNumber evidence="2">2.7.13.3</ecNumber>
    </recommendedName>
</protein>
<keyword evidence="4" id="KW-0808">Transferase</keyword>
<comment type="caution">
    <text evidence="14">The sequence shown here is derived from an EMBL/GenBank/DDBJ whole genome shotgun (WGS) entry which is preliminary data.</text>
</comment>
<keyword evidence="11" id="KW-0812">Transmembrane</keyword>
<evidence type="ECO:0000313" key="15">
    <source>
        <dbReference type="Proteomes" id="UP000280008"/>
    </source>
</evidence>
<keyword evidence="5" id="KW-0547">Nucleotide-binding</keyword>
<evidence type="ECO:0000256" key="4">
    <source>
        <dbReference type="ARBA" id="ARBA00022679"/>
    </source>
</evidence>
<keyword evidence="8" id="KW-0902">Two-component regulatory system</keyword>
<keyword evidence="9" id="KW-0175">Coiled coil</keyword>
<dbReference type="InterPro" id="IPR055558">
    <property type="entry name" value="DUF7134"/>
</dbReference>
<feature type="transmembrane region" description="Helical" evidence="11">
    <location>
        <begin position="32"/>
        <end position="48"/>
    </location>
</feature>
<keyword evidence="6 14" id="KW-0418">Kinase</keyword>
<organism evidence="14 15">
    <name type="scientific">Frondihabitans australicus</name>
    <dbReference type="NCBI Taxonomy" id="386892"/>
    <lineage>
        <taxon>Bacteria</taxon>
        <taxon>Bacillati</taxon>
        <taxon>Actinomycetota</taxon>
        <taxon>Actinomycetes</taxon>
        <taxon>Micrococcales</taxon>
        <taxon>Microbacteriaceae</taxon>
        <taxon>Frondihabitans</taxon>
    </lineage>
</organism>
<dbReference type="GO" id="GO:0046983">
    <property type="term" value="F:protein dimerization activity"/>
    <property type="evidence" value="ECO:0007669"/>
    <property type="project" value="InterPro"/>
</dbReference>
<evidence type="ECO:0000256" key="10">
    <source>
        <dbReference type="SAM" id="MobiDB-lite"/>
    </source>
</evidence>
<dbReference type="PANTHER" id="PTHR24421:SF10">
    <property type="entry name" value="NITRATE_NITRITE SENSOR PROTEIN NARQ"/>
    <property type="match status" value="1"/>
</dbReference>
<evidence type="ECO:0000256" key="3">
    <source>
        <dbReference type="ARBA" id="ARBA00022553"/>
    </source>
</evidence>
<dbReference type="AlphaFoldDB" id="A0A495IBJ7"/>
<dbReference type="Gene3D" id="1.20.5.1930">
    <property type="match status" value="1"/>
</dbReference>
<dbReference type="Pfam" id="PF07730">
    <property type="entry name" value="HisKA_3"/>
    <property type="match status" value="1"/>
</dbReference>
<sequence>MVTLLRLASIVVAPIVLTVAATHELAYNASPILQWVAVLAMVWSLVARRRAPVAVFAFGLAMVGVMAAVNVESVGDLAILVALYSVASHRDLRYSLACLAAVELGVVLVGMRIAPHGSVGDTVLVLSAMSAGAFFLGTTARAQRRYLASVEDRAERVEREREHLAELAAADERARIAREMHDIVAHGLSVVITLADGAAEITPAEAGPGREAMRQVAAAGRQSLAEMRSLLSVLRTDDVAEREPQPDLAALEALVDDVRATGLDVDLDQDAACSRLPSTVQATLYRIVQESTTNVLRHAPTAQRILIDLTVRGDTVRFSIAEFATEPARVVPAGAGSGSHSGGSGAGHATALGSGNGIRGMRERVALFGGELEAGPTVDGWLVRGYLRMAQP</sequence>
<feature type="transmembrane region" description="Helical" evidence="11">
    <location>
        <begin position="92"/>
        <end position="111"/>
    </location>
</feature>
<dbReference type="InterPro" id="IPR036890">
    <property type="entry name" value="HATPase_C_sf"/>
</dbReference>